<evidence type="ECO:0000256" key="7">
    <source>
        <dbReference type="ARBA" id="ARBA00034754"/>
    </source>
</evidence>
<keyword evidence="12" id="KW-1185">Reference proteome</keyword>
<dbReference type="SUPFAM" id="SSF48019">
    <property type="entry name" value="post-AAA+ oligomerization domain-like"/>
    <property type="match status" value="1"/>
</dbReference>
<dbReference type="InterPro" id="IPR010372">
    <property type="entry name" value="DNA_pol3_delta_N"/>
</dbReference>
<evidence type="ECO:0000256" key="5">
    <source>
        <dbReference type="ARBA" id="ARBA00022705"/>
    </source>
</evidence>
<evidence type="ECO:0000256" key="8">
    <source>
        <dbReference type="ARBA" id="ARBA00049244"/>
    </source>
</evidence>
<dbReference type="Gene3D" id="3.40.50.300">
    <property type="entry name" value="P-loop containing nucleotide triphosphate hydrolases"/>
    <property type="match status" value="1"/>
</dbReference>
<evidence type="ECO:0000256" key="1">
    <source>
        <dbReference type="ARBA" id="ARBA00012417"/>
    </source>
</evidence>
<dbReference type="Pfam" id="PF21694">
    <property type="entry name" value="DNA_pol3_delta_C"/>
    <property type="match status" value="1"/>
</dbReference>
<dbReference type="RefSeq" id="WP_068704986.1">
    <property type="nucleotide sequence ID" value="NZ_BDCR01000004.1"/>
</dbReference>
<evidence type="ECO:0000313" key="11">
    <source>
        <dbReference type="EMBL" id="GAT63608.1"/>
    </source>
</evidence>
<reference evidence="12" key="2">
    <citation type="journal article" date="2017" name="Genome Announc.">
        <title>Draft genome sequence of Paludibacter jiangxiensis NM7(T), a propionate-producing fermentative bacterium.</title>
        <authorList>
            <person name="Qiu Y.-L."/>
            <person name="Tourlousse D.M."/>
            <person name="Matsuura N."/>
            <person name="Ohashi A."/>
            <person name="Sekiguchi Y."/>
        </authorList>
    </citation>
    <scope>NUCLEOTIDE SEQUENCE [LARGE SCALE GENOMIC DNA]</scope>
    <source>
        <strain evidence="12">NM7</strain>
    </source>
</reference>
<comment type="catalytic activity">
    <reaction evidence="8">
        <text>DNA(n) + a 2'-deoxyribonucleoside 5'-triphosphate = DNA(n+1) + diphosphate</text>
        <dbReference type="Rhea" id="RHEA:22508"/>
        <dbReference type="Rhea" id="RHEA-COMP:17339"/>
        <dbReference type="Rhea" id="RHEA-COMP:17340"/>
        <dbReference type="ChEBI" id="CHEBI:33019"/>
        <dbReference type="ChEBI" id="CHEBI:61560"/>
        <dbReference type="ChEBI" id="CHEBI:173112"/>
        <dbReference type="EC" id="2.7.7.7"/>
    </reaction>
</comment>
<organism evidence="11 12">
    <name type="scientific">Paludibacter jiangxiensis</name>
    <dbReference type="NCBI Taxonomy" id="681398"/>
    <lineage>
        <taxon>Bacteria</taxon>
        <taxon>Pseudomonadati</taxon>
        <taxon>Bacteroidota</taxon>
        <taxon>Bacteroidia</taxon>
        <taxon>Bacteroidales</taxon>
        <taxon>Paludibacteraceae</taxon>
        <taxon>Paludibacter</taxon>
    </lineage>
</organism>
<dbReference type="Proteomes" id="UP000076586">
    <property type="component" value="Unassembled WGS sequence"/>
</dbReference>
<sequence length="338" mass="38806">MAKKSDSYEQILDKLKRKEYAPVYYFMGEEPYYIDLLADYIEENVLDEMEKSFNQTVLYGKDTDIRTVINAAKRFPMGSQYQVVIVKEAQQLKAIDELTFYLQKPLASTILVFCHKYGTLDKRKKVTSEIEKNGVLFVSEKLRDYQIPPWIVKYLADRKVKISEKAALMLTEFLGTDLSKVANELDKLLITKPASEPTITPELIEKNIGISKDFNNFELQSAIIAGDVLKVNRIARYFADNPKNNPIIVTLSVLFNFFSNLMVYHYLQDKSQANVARELGVNPYFVKDFQAAAKRFSAAKTLRIIAWLRECDARSKGIENVSTDAGDLLKELVYKMLH</sequence>
<dbReference type="InterPro" id="IPR005790">
    <property type="entry name" value="DNA_polIII_delta"/>
</dbReference>
<dbReference type="SUPFAM" id="SSF52540">
    <property type="entry name" value="P-loop containing nucleoside triphosphate hydrolases"/>
    <property type="match status" value="1"/>
</dbReference>
<dbReference type="InterPro" id="IPR027417">
    <property type="entry name" value="P-loop_NTPase"/>
</dbReference>
<keyword evidence="6" id="KW-0239">DNA-directed DNA polymerase</keyword>
<evidence type="ECO:0000256" key="6">
    <source>
        <dbReference type="ARBA" id="ARBA00022932"/>
    </source>
</evidence>
<dbReference type="Pfam" id="PF06144">
    <property type="entry name" value="DNA_pol3_delta"/>
    <property type="match status" value="1"/>
</dbReference>
<dbReference type="PANTHER" id="PTHR34388">
    <property type="entry name" value="DNA POLYMERASE III SUBUNIT DELTA"/>
    <property type="match status" value="1"/>
</dbReference>
<feature type="domain" description="DNA polymerase III delta subunit-like C-terminal" evidence="10">
    <location>
        <begin position="215"/>
        <end position="316"/>
    </location>
</feature>
<evidence type="ECO:0000313" key="12">
    <source>
        <dbReference type="Proteomes" id="UP000076586"/>
    </source>
</evidence>
<dbReference type="NCBIfam" id="TIGR01128">
    <property type="entry name" value="holA"/>
    <property type="match status" value="1"/>
</dbReference>
<accession>A0A171AEM4</accession>
<dbReference type="GO" id="GO:0003677">
    <property type="term" value="F:DNA binding"/>
    <property type="evidence" value="ECO:0007669"/>
    <property type="project" value="InterPro"/>
</dbReference>
<comment type="similarity">
    <text evidence="7">Belongs to the DNA polymerase HolA subunit family.</text>
</comment>
<evidence type="ECO:0000259" key="10">
    <source>
        <dbReference type="Pfam" id="PF21694"/>
    </source>
</evidence>
<evidence type="ECO:0000256" key="2">
    <source>
        <dbReference type="ARBA" id="ARBA00017703"/>
    </source>
</evidence>
<evidence type="ECO:0000256" key="4">
    <source>
        <dbReference type="ARBA" id="ARBA00022695"/>
    </source>
</evidence>
<reference evidence="12" key="1">
    <citation type="submission" date="2016-04" db="EMBL/GenBank/DDBJ databases">
        <title>Draft genome sequence of Paludibacter jiangxiensis strain NM7.</title>
        <authorList>
            <person name="Qiu Y."/>
            <person name="Matsuura N."/>
            <person name="Ohashi A."/>
            <person name="Tourlousse M.D."/>
            <person name="Sekiguchi Y."/>
        </authorList>
    </citation>
    <scope>NUCLEOTIDE SEQUENCE [LARGE SCALE GENOMIC DNA]</scope>
    <source>
        <strain evidence="12">NM7</strain>
    </source>
</reference>
<dbReference type="GO" id="GO:0006261">
    <property type="term" value="P:DNA-templated DNA replication"/>
    <property type="evidence" value="ECO:0007669"/>
    <property type="project" value="TreeGrafter"/>
</dbReference>
<dbReference type="GO" id="GO:0003887">
    <property type="term" value="F:DNA-directed DNA polymerase activity"/>
    <property type="evidence" value="ECO:0007669"/>
    <property type="project" value="UniProtKB-KW"/>
</dbReference>
<evidence type="ECO:0000259" key="9">
    <source>
        <dbReference type="Pfam" id="PF06144"/>
    </source>
</evidence>
<keyword evidence="4" id="KW-0548">Nucleotidyltransferase</keyword>
<keyword evidence="5" id="KW-0235">DNA replication</keyword>
<dbReference type="InterPro" id="IPR008921">
    <property type="entry name" value="DNA_pol3_clamp-load_cplx_C"/>
</dbReference>
<dbReference type="AlphaFoldDB" id="A0A171AEM4"/>
<keyword evidence="3" id="KW-0808">Transferase</keyword>
<dbReference type="GO" id="GO:0009360">
    <property type="term" value="C:DNA polymerase III complex"/>
    <property type="evidence" value="ECO:0007669"/>
    <property type="project" value="InterPro"/>
</dbReference>
<gene>
    <name evidence="11" type="ORF">PJIAN_4147</name>
</gene>
<dbReference type="InterPro" id="IPR048466">
    <property type="entry name" value="DNA_pol3_delta-like_C"/>
</dbReference>
<protein>
    <recommendedName>
        <fullName evidence="2">DNA polymerase III subunit delta</fullName>
        <ecNumber evidence="1">2.7.7.7</ecNumber>
    </recommendedName>
</protein>
<dbReference type="PANTHER" id="PTHR34388:SF1">
    <property type="entry name" value="DNA POLYMERASE III SUBUNIT DELTA"/>
    <property type="match status" value="1"/>
</dbReference>
<name>A0A171AEM4_9BACT</name>
<dbReference type="STRING" id="681398.PJIAN_4147"/>
<proteinExistence type="inferred from homology"/>
<dbReference type="EC" id="2.7.7.7" evidence="1"/>
<dbReference type="OrthoDB" id="1172326at2"/>
<dbReference type="EMBL" id="BDCR01000004">
    <property type="protein sequence ID" value="GAT63608.1"/>
    <property type="molecule type" value="Genomic_DNA"/>
</dbReference>
<dbReference type="Gene3D" id="1.10.8.60">
    <property type="match status" value="1"/>
</dbReference>
<evidence type="ECO:0000256" key="3">
    <source>
        <dbReference type="ARBA" id="ARBA00022679"/>
    </source>
</evidence>
<feature type="domain" description="DNA polymerase III delta N-terminal" evidence="9">
    <location>
        <begin position="24"/>
        <end position="136"/>
    </location>
</feature>
<dbReference type="Gene3D" id="1.20.272.10">
    <property type="match status" value="1"/>
</dbReference>
<comment type="caution">
    <text evidence="11">The sequence shown here is derived from an EMBL/GenBank/DDBJ whole genome shotgun (WGS) entry which is preliminary data.</text>
</comment>